<dbReference type="InterPro" id="IPR021533">
    <property type="entry name" value="PepSY-like"/>
</dbReference>
<feature type="domain" description="Putative beta-lactamase-inhibitor-like PepSY-like" evidence="2">
    <location>
        <begin position="44"/>
        <end position="107"/>
    </location>
</feature>
<dbReference type="SUPFAM" id="SSF160574">
    <property type="entry name" value="BT0923-like"/>
    <property type="match status" value="2"/>
</dbReference>
<feature type="chain" id="PRO_5046659796" description="Putative beta-lactamase-inhibitor-like PepSY-like domain-containing protein" evidence="1">
    <location>
        <begin position="18"/>
        <end position="272"/>
    </location>
</feature>
<evidence type="ECO:0000256" key="1">
    <source>
        <dbReference type="SAM" id="SignalP"/>
    </source>
</evidence>
<sequence>MKKQLMMGLLAATLLTACDKNSTVQPDDQTTASARGAAVDGFGKGTIITQDKLPQTVLDYLTKTYAGYTFVQGVQGTDRAGATFYAVVIEQGGVRYHLHFDASGVLQPGRGGKGGPGHKEANETTITQDKLPQTILDYLTTTYSGYTFGMAEQGADSAGVVLYYEVTITQNATIIHLNFDATGKLLERKGGKGGPGGHGPKGAATSITQDKLLQPTRDYLTANYAGYTFVRAEQVTTRDAVTIYAVLITQGDTPYFLLFDANGAFVSVRTKK</sequence>
<dbReference type="RefSeq" id="WP_186734967.1">
    <property type="nucleotide sequence ID" value="NZ_VFIA01000001.1"/>
</dbReference>
<evidence type="ECO:0000259" key="2">
    <source>
        <dbReference type="Pfam" id="PF11396"/>
    </source>
</evidence>
<dbReference type="Gene3D" id="3.40.1420.30">
    <property type="match status" value="1"/>
</dbReference>
<gene>
    <name evidence="3" type="ORF">FH603_114</name>
</gene>
<comment type="caution">
    <text evidence="3">The sequence shown here is derived from an EMBL/GenBank/DDBJ whole genome shotgun (WGS) entry which is preliminary data.</text>
</comment>
<name>A0ABR6VZI6_9BACT</name>
<keyword evidence="1" id="KW-0732">Signal</keyword>
<evidence type="ECO:0000313" key="3">
    <source>
        <dbReference type="EMBL" id="MBC3789633.1"/>
    </source>
</evidence>
<organism evidence="3 4">
    <name type="scientific">Spirosoma utsteinense</name>
    <dbReference type="NCBI Taxonomy" id="2585773"/>
    <lineage>
        <taxon>Bacteria</taxon>
        <taxon>Pseudomonadati</taxon>
        <taxon>Bacteroidota</taxon>
        <taxon>Cytophagia</taxon>
        <taxon>Cytophagales</taxon>
        <taxon>Cytophagaceae</taxon>
        <taxon>Spirosoma</taxon>
    </lineage>
</organism>
<dbReference type="Pfam" id="PF11396">
    <property type="entry name" value="PepSY_like"/>
    <property type="match status" value="2"/>
</dbReference>
<reference evidence="3 4" key="1">
    <citation type="submission" date="2019-06" db="EMBL/GenBank/DDBJ databases">
        <title>Spirosoma utsteinense sp. nov. isolated from Antarctic ice-free soils.</title>
        <authorList>
            <person name="Tahon G."/>
        </authorList>
    </citation>
    <scope>NUCLEOTIDE SEQUENCE [LARGE SCALE GENOMIC DNA]</scope>
    <source>
        <strain evidence="3 4">LMG 31447</strain>
    </source>
</reference>
<dbReference type="PROSITE" id="PS51257">
    <property type="entry name" value="PROKAR_LIPOPROTEIN"/>
    <property type="match status" value="1"/>
</dbReference>
<proteinExistence type="predicted"/>
<dbReference type="Gene3D" id="3.10.450.360">
    <property type="match status" value="1"/>
</dbReference>
<dbReference type="Proteomes" id="UP000700732">
    <property type="component" value="Unassembled WGS sequence"/>
</dbReference>
<accession>A0ABR6VZI6</accession>
<evidence type="ECO:0000313" key="4">
    <source>
        <dbReference type="Proteomes" id="UP000700732"/>
    </source>
</evidence>
<feature type="signal peptide" evidence="1">
    <location>
        <begin position="1"/>
        <end position="17"/>
    </location>
</feature>
<feature type="domain" description="Putative beta-lactamase-inhibitor-like PepSY-like" evidence="2">
    <location>
        <begin position="122"/>
        <end position="186"/>
    </location>
</feature>
<keyword evidence="4" id="KW-1185">Reference proteome</keyword>
<protein>
    <recommendedName>
        <fullName evidence="2">Putative beta-lactamase-inhibitor-like PepSY-like domain-containing protein</fullName>
    </recommendedName>
</protein>
<dbReference type="EMBL" id="VFIA01000001">
    <property type="protein sequence ID" value="MBC3789633.1"/>
    <property type="molecule type" value="Genomic_DNA"/>
</dbReference>